<feature type="domain" description="Lantibiotic dehydratase N-terminal" evidence="1">
    <location>
        <begin position="3"/>
        <end position="314"/>
    </location>
</feature>
<dbReference type="Pfam" id="PF04738">
    <property type="entry name" value="Lant_dehydr_N"/>
    <property type="match status" value="1"/>
</dbReference>
<evidence type="ECO:0000259" key="1">
    <source>
        <dbReference type="Pfam" id="PF04738"/>
    </source>
</evidence>
<sequence length="316" mass="33718">MASVRIGDRHRSTLRADAAWLDEIVSRLEAGPVLARMEVVFNSLAVERAGRLVVPRADGHVEIPLTPPVRLVMDTARGPGRFAELADRLDEEFAGVGRERIEAMLRQLVAEQFLTSGLRAPMTETAPLGHLVAALQRAGACDLAEVGLLADELAAIHARLGELNAAPELGAQAGPRADLITVMDRVSPQQRSPMAVDLVLDCDLHLPMSVASDMAVAAGVLTRLGREPLGPAAWADYHRRFVERYGVDSVVPLIDVLDGASGLGYPAGYPGSVLPIPAATVSDRDQRLLALAWKALAGNGRPELTDALIEHATARD</sequence>
<gene>
    <name evidence="2" type="ORF">MXD59_01745</name>
</gene>
<dbReference type="Proteomes" id="UP001201873">
    <property type="component" value="Unassembled WGS sequence"/>
</dbReference>
<comment type="caution">
    <text evidence="2">The sequence shown here is derived from an EMBL/GenBank/DDBJ whole genome shotgun (WGS) entry which is preliminary data.</text>
</comment>
<organism evidence="2 3">
    <name type="scientific">Frankia umida</name>
    <dbReference type="NCBI Taxonomy" id="573489"/>
    <lineage>
        <taxon>Bacteria</taxon>
        <taxon>Bacillati</taxon>
        <taxon>Actinomycetota</taxon>
        <taxon>Actinomycetes</taxon>
        <taxon>Frankiales</taxon>
        <taxon>Frankiaceae</taxon>
        <taxon>Frankia</taxon>
    </lineage>
</organism>
<name>A0ABT0JSL1_9ACTN</name>
<dbReference type="EMBL" id="JALKFT010000001">
    <property type="protein sequence ID" value="MCK9874514.1"/>
    <property type="molecule type" value="Genomic_DNA"/>
</dbReference>
<reference evidence="2 3" key="1">
    <citation type="submission" date="2022-04" db="EMBL/GenBank/DDBJ databases">
        <title>Genome diversity in the genus Frankia.</title>
        <authorList>
            <person name="Carlos-Shanley C."/>
            <person name="Hahn D."/>
        </authorList>
    </citation>
    <scope>NUCLEOTIDE SEQUENCE [LARGE SCALE GENOMIC DNA]</scope>
    <source>
        <strain evidence="2 3">Ag45/Mut15</strain>
    </source>
</reference>
<proteinExistence type="predicted"/>
<protein>
    <submittedName>
        <fullName evidence="2">Lantibiotic dehydratase family protein</fullName>
    </submittedName>
</protein>
<accession>A0ABT0JSL1</accession>
<evidence type="ECO:0000313" key="3">
    <source>
        <dbReference type="Proteomes" id="UP001201873"/>
    </source>
</evidence>
<dbReference type="InterPro" id="IPR006827">
    <property type="entry name" value="Lant_deHydtase_N"/>
</dbReference>
<evidence type="ECO:0000313" key="2">
    <source>
        <dbReference type="EMBL" id="MCK9874514.1"/>
    </source>
</evidence>
<keyword evidence="3" id="KW-1185">Reference proteome</keyword>